<dbReference type="InterPro" id="IPR000150">
    <property type="entry name" value="Cof"/>
</dbReference>
<evidence type="ECO:0000313" key="1">
    <source>
        <dbReference type="EMBL" id="MCV7225120.1"/>
    </source>
</evidence>
<dbReference type="Pfam" id="PF08282">
    <property type="entry name" value="Hydrolase_3"/>
    <property type="match status" value="1"/>
</dbReference>
<proteinExistence type="predicted"/>
<organism evidence="1 2">
    <name type="scientific">Mycolicibacterium komossense</name>
    <dbReference type="NCBI Taxonomy" id="1779"/>
    <lineage>
        <taxon>Bacteria</taxon>
        <taxon>Bacillati</taxon>
        <taxon>Actinomycetota</taxon>
        <taxon>Actinomycetes</taxon>
        <taxon>Mycobacteriales</taxon>
        <taxon>Mycobacteriaceae</taxon>
        <taxon>Mycolicibacterium</taxon>
    </lineage>
</organism>
<dbReference type="InterPro" id="IPR023214">
    <property type="entry name" value="HAD_sf"/>
</dbReference>
<accession>A0ABT3C6T1</accession>
<protein>
    <submittedName>
        <fullName evidence="1">HAD family phosphatase</fullName>
    </submittedName>
</protein>
<name>A0ABT3C6T1_9MYCO</name>
<dbReference type="Proteomes" id="UP001526201">
    <property type="component" value="Unassembled WGS sequence"/>
</dbReference>
<dbReference type="NCBIfam" id="TIGR00099">
    <property type="entry name" value="Cof-subfamily"/>
    <property type="match status" value="1"/>
</dbReference>
<dbReference type="InterPro" id="IPR006379">
    <property type="entry name" value="HAD-SF_hydro_IIB"/>
</dbReference>
<gene>
    <name evidence="1" type="ORF">H7J73_03595</name>
</gene>
<reference evidence="1 2" key="1">
    <citation type="journal article" date="2022" name="BMC Genomics">
        <title>Comparative genome analysis of mycobacteria focusing on tRNA and non-coding RNA.</title>
        <authorList>
            <person name="Behra P.R.K."/>
            <person name="Pettersson B.M.F."/>
            <person name="Ramesh M."/>
            <person name="Das S."/>
            <person name="Dasgupta S."/>
            <person name="Kirsebom L.A."/>
        </authorList>
    </citation>
    <scope>NUCLEOTIDE SEQUENCE [LARGE SCALE GENOMIC DNA]</scope>
    <source>
        <strain evidence="1 2">DSM 44078</strain>
    </source>
</reference>
<dbReference type="Gene3D" id="3.30.1240.10">
    <property type="match status" value="1"/>
</dbReference>
<sequence>MTWTIEELAGVRAVALDVDGTIAGGDHQVSERTRRAIQSLAAEGVPAVLLTGRSRANTLSLAREIGITNQVASCNGAVVFDPVTDENTRVVGMAPAEIEAIASLHDDLNLDLTWWTADEILVDHDGAMRRQLIALNESEVLVEDFADQNPDSIVKMMLHGSPEALDAATDEILARAPRGTRSMDVFFEFVDTNATKWSALQYILAPLGIEPGDVMGIGDGGNDVVFLSNIGHAIAMGNARQEVVDAARHQIGHHAHDGAAEIIELAQRLIVAGRA</sequence>
<dbReference type="EMBL" id="JACKTY010000012">
    <property type="protein sequence ID" value="MCV7225120.1"/>
    <property type="molecule type" value="Genomic_DNA"/>
</dbReference>
<keyword evidence="2" id="KW-1185">Reference proteome</keyword>
<dbReference type="InterPro" id="IPR036412">
    <property type="entry name" value="HAD-like_sf"/>
</dbReference>
<dbReference type="SUPFAM" id="SSF56784">
    <property type="entry name" value="HAD-like"/>
    <property type="match status" value="1"/>
</dbReference>
<dbReference type="PANTHER" id="PTHR10000:SF8">
    <property type="entry name" value="HAD SUPERFAMILY HYDROLASE-LIKE, TYPE 3"/>
    <property type="match status" value="1"/>
</dbReference>
<dbReference type="RefSeq" id="WP_264065871.1">
    <property type="nucleotide sequence ID" value="NZ_JACKTY010000012.1"/>
</dbReference>
<evidence type="ECO:0000313" key="2">
    <source>
        <dbReference type="Proteomes" id="UP001526201"/>
    </source>
</evidence>
<dbReference type="PANTHER" id="PTHR10000">
    <property type="entry name" value="PHOSPHOSERINE PHOSPHATASE"/>
    <property type="match status" value="1"/>
</dbReference>
<comment type="caution">
    <text evidence="1">The sequence shown here is derived from an EMBL/GenBank/DDBJ whole genome shotgun (WGS) entry which is preliminary data.</text>
</comment>
<dbReference type="Gene3D" id="3.40.50.1000">
    <property type="entry name" value="HAD superfamily/HAD-like"/>
    <property type="match status" value="1"/>
</dbReference>
<dbReference type="NCBIfam" id="TIGR01484">
    <property type="entry name" value="HAD-SF-IIB"/>
    <property type="match status" value="1"/>
</dbReference>